<dbReference type="GeneID" id="16997689"/>
<reference evidence="3 4" key="2">
    <citation type="journal article" date="2007" name="BMC Biol.">
        <title>A 100%-complete sequence reveals unusually simple genomic features in the hot-spring red alga Cyanidioschyzon merolae.</title>
        <authorList>
            <person name="Nozaki H."/>
            <person name="Takano H."/>
            <person name="Misumi O."/>
            <person name="Terasawa K."/>
            <person name="Matsuzaki M."/>
            <person name="Maruyama S."/>
            <person name="Nishida K."/>
            <person name="Yagisawa F."/>
            <person name="Yoshida Y."/>
            <person name="Fujiwara T."/>
            <person name="Takio S."/>
            <person name="Tamura K."/>
            <person name="Chung S.J."/>
            <person name="Nakamura S."/>
            <person name="Kuroiwa H."/>
            <person name="Tanaka K."/>
            <person name="Sato N."/>
            <person name="Kuroiwa T."/>
        </authorList>
    </citation>
    <scope>NUCLEOTIDE SEQUENCE [LARGE SCALE GENOMIC DNA]</scope>
    <source>
        <strain evidence="3 4">10D</strain>
    </source>
</reference>
<dbReference type="OrthoDB" id="10510462at2759"/>
<sequence>MLAFIPSFSKKPQLSGVRGIETGAHPSGRRRSGFYQRRAGVGARTLRSESDDPSELFERISLDKPRRLFRVTAEPETTSNGMSALSPSATQQHNGDAVVLSNEPDALQKSDAELRETIERLGLTEAIFGNTSQTDKQDKNAVPQQVSFEEISAIKCFYTALLAWCFSWLMWNVMGYLIVKFEALGPVSDWYVVQRLTVVFRALVVASFAMGSGLSFFTGAGLVLLGGRVLYSRSQRTGPTSETRPDSRSESDAL</sequence>
<feature type="transmembrane region" description="Helical" evidence="2">
    <location>
        <begin position="199"/>
        <end position="226"/>
    </location>
</feature>
<evidence type="ECO:0000313" key="4">
    <source>
        <dbReference type="Proteomes" id="UP000007014"/>
    </source>
</evidence>
<feature type="compositionally biased region" description="Basic and acidic residues" evidence="1">
    <location>
        <begin position="243"/>
        <end position="254"/>
    </location>
</feature>
<name>M1VMD5_CYAM1</name>
<evidence type="ECO:0000313" key="3">
    <source>
        <dbReference type="EMBL" id="BAM83153.1"/>
    </source>
</evidence>
<evidence type="ECO:0000256" key="2">
    <source>
        <dbReference type="SAM" id="Phobius"/>
    </source>
</evidence>
<keyword evidence="2" id="KW-0812">Transmembrane</keyword>
<evidence type="ECO:0008006" key="5">
    <source>
        <dbReference type="Google" id="ProtNLM"/>
    </source>
</evidence>
<feature type="region of interest" description="Disordered" evidence="1">
    <location>
        <begin position="234"/>
        <end position="254"/>
    </location>
</feature>
<accession>M1VMD5</accession>
<dbReference type="Proteomes" id="UP000007014">
    <property type="component" value="Chromosome 20"/>
</dbReference>
<proteinExistence type="predicted"/>
<dbReference type="HOGENOM" id="CLU_1095629_0_0_1"/>
<dbReference type="Pfam" id="PF11282">
    <property type="entry name" value="DUF3082"/>
    <property type="match status" value="1"/>
</dbReference>
<gene>
    <name evidence="3" type="ORF">CYME_CMT158C</name>
</gene>
<dbReference type="Gramene" id="CMT158CT">
    <property type="protein sequence ID" value="CMT158CT"/>
    <property type="gene ID" value="CMT158C"/>
</dbReference>
<reference evidence="3 4" key="1">
    <citation type="journal article" date="2004" name="Nature">
        <title>Genome sequence of the ultrasmall unicellular red alga Cyanidioschyzon merolae 10D.</title>
        <authorList>
            <person name="Matsuzaki M."/>
            <person name="Misumi O."/>
            <person name="Shin-i T."/>
            <person name="Maruyama S."/>
            <person name="Takahara M."/>
            <person name="Miyagishima S."/>
            <person name="Mori T."/>
            <person name="Nishida K."/>
            <person name="Yagisawa F."/>
            <person name="Nishida K."/>
            <person name="Yoshida Y."/>
            <person name="Nishimura Y."/>
            <person name="Nakao S."/>
            <person name="Kobayashi T."/>
            <person name="Momoyama Y."/>
            <person name="Higashiyama T."/>
            <person name="Minoda A."/>
            <person name="Sano M."/>
            <person name="Nomoto H."/>
            <person name="Oishi K."/>
            <person name="Hayashi H."/>
            <person name="Ohta F."/>
            <person name="Nishizaka S."/>
            <person name="Haga S."/>
            <person name="Miura S."/>
            <person name="Morishita T."/>
            <person name="Kabeya Y."/>
            <person name="Terasawa K."/>
            <person name="Suzuki Y."/>
            <person name="Ishii Y."/>
            <person name="Asakawa S."/>
            <person name="Takano H."/>
            <person name="Ohta N."/>
            <person name="Kuroiwa H."/>
            <person name="Tanaka K."/>
            <person name="Shimizu N."/>
            <person name="Sugano S."/>
            <person name="Sato N."/>
            <person name="Nozaki H."/>
            <person name="Ogasawara N."/>
            <person name="Kohara Y."/>
            <person name="Kuroiwa T."/>
        </authorList>
    </citation>
    <scope>NUCLEOTIDE SEQUENCE [LARGE SCALE GENOMIC DNA]</scope>
    <source>
        <strain evidence="3 4">10D</strain>
    </source>
</reference>
<feature type="transmembrane region" description="Helical" evidence="2">
    <location>
        <begin position="157"/>
        <end position="179"/>
    </location>
</feature>
<keyword evidence="2" id="KW-0472">Membrane</keyword>
<dbReference type="RefSeq" id="XP_005539189.1">
    <property type="nucleotide sequence ID" value="XM_005539132.1"/>
</dbReference>
<dbReference type="KEGG" id="cme:CYME_CMT158C"/>
<evidence type="ECO:0000256" key="1">
    <source>
        <dbReference type="SAM" id="MobiDB-lite"/>
    </source>
</evidence>
<dbReference type="InterPro" id="IPR021434">
    <property type="entry name" value="DUF3082"/>
</dbReference>
<protein>
    <recommendedName>
        <fullName evidence="5">Transmembrane protein</fullName>
    </recommendedName>
</protein>
<keyword evidence="2" id="KW-1133">Transmembrane helix</keyword>
<dbReference type="AlphaFoldDB" id="M1VMD5"/>
<dbReference type="EMBL" id="AP006502">
    <property type="protein sequence ID" value="BAM83153.1"/>
    <property type="molecule type" value="Genomic_DNA"/>
</dbReference>
<organism evidence="3 4">
    <name type="scientific">Cyanidioschyzon merolae (strain NIES-3377 / 10D)</name>
    <name type="common">Unicellular red alga</name>
    <dbReference type="NCBI Taxonomy" id="280699"/>
    <lineage>
        <taxon>Eukaryota</taxon>
        <taxon>Rhodophyta</taxon>
        <taxon>Bangiophyceae</taxon>
        <taxon>Cyanidiales</taxon>
        <taxon>Cyanidiaceae</taxon>
        <taxon>Cyanidioschyzon</taxon>
    </lineage>
</organism>
<keyword evidence="4" id="KW-1185">Reference proteome</keyword>